<protein>
    <submittedName>
        <fullName evidence="1">Phage associated protein (Minor head)</fullName>
    </submittedName>
</protein>
<dbReference type="EMBL" id="CP002271">
    <property type="protein sequence ID" value="ADO68926.1"/>
    <property type="molecule type" value="Genomic_DNA"/>
</dbReference>
<evidence type="ECO:0000313" key="2">
    <source>
        <dbReference type="Proteomes" id="UP000001351"/>
    </source>
</evidence>
<sequence length="194" mass="21640">MSFTDLLLRTQALIGRLGEKAASLEEKEQLLIALDALSFISDTGRTPGFEEYHKNRSDSAPPLVIATFNTREEADAWMENHPDPPQQAHVLIAGQYFLTASIPDIHHRALLHTPVLAWYLEAMIREGLPAPAAAFHTHEEATHWLNTQAEPPRQVFITIAGEYHLAVYHYKINLRALYPISLAAKSARSGGPEN</sequence>
<gene>
    <name evidence="1" type="ordered locus">STAUR_1122</name>
</gene>
<dbReference type="RefSeq" id="WP_013374509.1">
    <property type="nucleotide sequence ID" value="NC_014623.1"/>
</dbReference>
<dbReference type="KEGG" id="sur:STAUR_1122"/>
<dbReference type="HOGENOM" id="CLU_126023_0_0_7"/>
<dbReference type="Proteomes" id="UP000001351">
    <property type="component" value="Chromosome"/>
</dbReference>
<organism evidence="1 2">
    <name type="scientific">Stigmatella aurantiaca (strain DW4/3-1)</name>
    <dbReference type="NCBI Taxonomy" id="378806"/>
    <lineage>
        <taxon>Bacteria</taxon>
        <taxon>Pseudomonadati</taxon>
        <taxon>Myxococcota</taxon>
        <taxon>Myxococcia</taxon>
        <taxon>Myxococcales</taxon>
        <taxon>Cystobacterineae</taxon>
        <taxon>Archangiaceae</taxon>
        <taxon>Stigmatella</taxon>
    </lineage>
</organism>
<dbReference type="AlphaFoldDB" id="E3FEU5"/>
<dbReference type="STRING" id="378806.STAUR_1122"/>
<dbReference type="OrthoDB" id="5522567at2"/>
<proteinExistence type="predicted"/>
<keyword evidence="2" id="KW-1185">Reference proteome</keyword>
<evidence type="ECO:0000313" key="1">
    <source>
        <dbReference type="EMBL" id="ADO68926.1"/>
    </source>
</evidence>
<name>E3FEU5_STIAD</name>
<accession>E3FEU5</accession>
<reference evidence="1 2" key="1">
    <citation type="journal article" date="2011" name="Mol. Biol. Evol.">
        <title>Comparative genomic analysis of fruiting body formation in Myxococcales.</title>
        <authorList>
            <person name="Huntley S."/>
            <person name="Hamann N."/>
            <person name="Wegener-Feldbrugge S."/>
            <person name="Treuner-Lange A."/>
            <person name="Kube M."/>
            <person name="Reinhardt R."/>
            <person name="Klages S."/>
            <person name="Muller R."/>
            <person name="Ronning C.M."/>
            <person name="Nierman W.C."/>
            <person name="Sogaard-Andersen L."/>
        </authorList>
    </citation>
    <scope>NUCLEOTIDE SEQUENCE [LARGE SCALE GENOMIC DNA]</scope>
    <source>
        <strain evidence="1 2">DW4/3-1</strain>
    </source>
</reference>